<feature type="region of interest" description="Disordered" evidence="3">
    <location>
        <begin position="1"/>
        <end position="36"/>
    </location>
</feature>
<evidence type="ECO:0000313" key="6">
    <source>
        <dbReference type="Proteomes" id="UP000694565"/>
    </source>
</evidence>
<dbReference type="GO" id="GO:0007059">
    <property type="term" value="P:chromosome segregation"/>
    <property type="evidence" value="ECO:0007669"/>
    <property type="project" value="UniProtKB-KW"/>
</dbReference>
<feature type="compositionally biased region" description="Low complexity" evidence="3">
    <location>
        <begin position="1"/>
        <end position="18"/>
    </location>
</feature>
<dbReference type="GO" id="GO:0008278">
    <property type="term" value="C:cohesin complex"/>
    <property type="evidence" value="ECO:0007669"/>
    <property type="project" value="UniProtKB-UniRule"/>
</dbReference>
<dbReference type="PROSITE" id="PS51425">
    <property type="entry name" value="SCD"/>
    <property type="match status" value="1"/>
</dbReference>
<dbReference type="Proteomes" id="UP000694565">
    <property type="component" value="Unplaced"/>
</dbReference>
<dbReference type="GeneTree" id="ENSGT00950000182972"/>
<keyword evidence="6" id="KW-1185">Reference proteome</keyword>
<dbReference type="InterPro" id="IPR020839">
    <property type="entry name" value="SCD"/>
</dbReference>
<protein>
    <recommendedName>
        <fullName evidence="2">Cohesin subunit SA</fullName>
    </recommendedName>
    <alternativeName>
        <fullName evidence="2">SCC3 homolog</fullName>
    </alternativeName>
    <alternativeName>
        <fullName evidence="2">Stromal antigen</fullName>
    </alternativeName>
</protein>
<evidence type="ECO:0000256" key="2">
    <source>
        <dbReference type="RuleBase" id="RU369063"/>
    </source>
</evidence>
<keyword evidence="2" id="KW-0132">Cell division</keyword>
<sequence length="302" mass="34303">SSSSPIPSLSDSSLQQPSRRTSRQASPRPVTRTNEGNRCISAENIYDAVRSGKSAMVTVVDEWLDSYKQSREAGLLVLINFIVQSCGCKGMVSREMLDSMQHAEIIGMLTKEFNEDSVNYPLCTPGPELKHFKAGLLEFVRVLVRSCRNSLIYDEYLFSSLLALLTGLSDSQVRAFRHTSTLIAMKLMTGLVEVAVLVSVQLQTTQRQYDMENGKEARDRAPGRLEELQLQENREELSSMMNVTFRGVFVHRFRDRLPEIRATCIEELGMWLKTNPEDFLNDGCLKYLGWTLHDKVIVRTRR</sequence>
<comment type="similarity">
    <text evidence="1 2">Belongs to the SCC3 family.</text>
</comment>
<dbReference type="GO" id="GO:0051301">
    <property type="term" value="P:cell division"/>
    <property type="evidence" value="ECO:0007669"/>
    <property type="project" value="UniProtKB-UniRule"/>
</dbReference>
<evidence type="ECO:0000256" key="3">
    <source>
        <dbReference type="SAM" id="MobiDB-lite"/>
    </source>
</evidence>
<dbReference type="PANTHER" id="PTHR11199:SF10">
    <property type="entry name" value="COHESIN SUBUNIT SA"/>
    <property type="match status" value="1"/>
</dbReference>
<evidence type="ECO:0000259" key="4">
    <source>
        <dbReference type="PROSITE" id="PS51425"/>
    </source>
</evidence>
<dbReference type="InterPro" id="IPR013721">
    <property type="entry name" value="STAG"/>
</dbReference>
<dbReference type="GO" id="GO:0000775">
    <property type="term" value="C:chromosome, centromeric region"/>
    <property type="evidence" value="ECO:0007669"/>
    <property type="project" value="UniProtKB-SubCell"/>
</dbReference>
<dbReference type="GO" id="GO:0003682">
    <property type="term" value="F:chromatin binding"/>
    <property type="evidence" value="ECO:0007669"/>
    <property type="project" value="TreeGrafter"/>
</dbReference>
<keyword evidence="2" id="KW-0539">Nucleus</keyword>
<evidence type="ECO:0000256" key="1">
    <source>
        <dbReference type="ARBA" id="ARBA00005486"/>
    </source>
</evidence>
<dbReference type="GO" id="GO:0000785">
    <property type="term" value="C:chromatin"/>
    <property type="evidence" value="ECO:0007669"/>
    <property type="project" value="UniProtKB-UniRule"/>
</dbReference>
<dbReference type="Pfam" id="PF21581">
    <property type="entry name" value="SCD"/>
    <property type="match status" value="1"/>
</dbReference>
<proteinExistence type="inferred from homology"/>
<dbReference type="Ensembl" id="ENSCLMT00005039084.1">
    <property type="protein sequence ID" value="ENSCLMP00005037618.1"/>
    <property type="gene ID" value="ENSCLMG00005017879.1"/>
</dbReference>
<accession>A0A8C3G6E0</accession>
<comment type="subunit">
    <text evidence="2">Part of the cohesin complex which is composed of a heterodimer between a SMC1 protein (SMC1A or SMC1B) and SMC3, which are attached via their hinge domain, and RAD21 which link them at their heads, and one STAG protein.</text>
</comment>
<keyword evidence="2" id="KW-0158">Chromosome</keyword>
<evidence type="ECO:0000313" key="5">
    <source>
        <dbReference type="Ensembl" id="ENSCLMP00005037618.1"/>
    </source>
</evidence>
<dbReference type="PANTHER" id="PTHR11199">
    <property type="entry name" value="STROMAL ANTIGEN"/>
    <property type="match status" value="1"/>
</dbReference>
<dbReference type="AlphaFoldDB" id="A0A8C3G6E0"/>
<dbReference type="InterPro" id="IPR039662">
    <property type="entry name" value="Cohesin_Scc3/SA"/>
</dbReference>
<dbReference type="GO" id="GO:0005634">
    <property type="term" value="C:nucleus"/>
    <property type="evidence" value="ECO:0007669"/>
    <property type="project" value="UniProtKB-SubCell"/>
</dbReference>
<dbReference type="GO" id="GO:0007062">
    <property type="term" value="P:sister chromatid cohesion"/>
    <property type="evidence" value="ECO:0007669"/>
    <property type="project" value="UniProtKB-UniRule"/>
</dbReference>
<keyword evidence="2" id="KW-0131">Cell cycle</keyword>
<organism evidence="5 6">
    <name type="scientific">Cyclopterus lumpus</name>
    <name type="common">Lumpsucker</name>
    <dbReference type="NCBI Taxonomy" id="8103"/>
    <lineage>
        <taxon>Eukaryota</taxon>
        <taxon>Metazoa</taxon>
        <taxon>Chordata</taxon>
        <taxon>Craniata</taxon>
        <taxon>Vertebrata</taxon>
        <taxon>Euteleostomi</taxon>
        <taxon>Actinopterygii</taxon>
        <taxon>Neopterygii</taxon>
        <taxon>Teleostei</taxon>
        <taxon>Neoteleostei</taxon>
        <taxon>Acanthomorphata</taxon>
        <taxon>Eupercaria</taxon>
        <taxon>Perciformes</taxon>
        <taxon>Cottioidei</taxon>
        <taxon>Cottales</taxon>
        <taxon>Cyclopteridae</taxon>
        <taxon>Cyclopterus</taxon>
    </lineage>
</organism>
<comment type="function">
    <text evidence="2">Component of cohesin complex, a complex required for the cohesion of sister chromatids after DNA replication. The cohesin complex apparently forms a large proteinaceous ring within which sister chromatids can be trapped. At anaphase, the complex is cleaved and dissociates from chromatin, allowing sister chromatids to segregate.</text>
</comment>
<dbReference type="Pfam" id="PF08514">
    <property type="entry name" value="STAG"/>
    <property type="match status" value="1"/>
</dbReference>
<reference evidence="5" key="1">
    <citation type="submission" date="2025-08" db="UniProtKB">
        <authorList>
            <consortium name="Ensembl"/>
        </authorList>
    </citation>
    <scope>IDENTIFICATION</scope>
</reference>
<reference evidence="5" key="2">
    <citation type="submission" date="2025-09" db="UniProtKB">
        <authorList>
            <consortium name="Ensembl"/>
        </authorList>
    </citation>
    <scope>IDENTIFICATION</scope>
</reference>
<keyword evidence="2" id="KW-0159">Chromosome partition</keyword>
<comment type="subcellular location">
    <subcellularLocation>
        <location evidence="2">Nucleus</location>
    </subcellularLocation>
    <subcellularLocation>
        <location evidence="2">Chromosome</location>
    </subcellularLocation>
    <subcellularLocation>
        <location evidence="2">Chromosome</location>
        <location evidence="2">Centromere</location>
    </subcellularLocation>
</comment>
<name>A0A8C3G6E0_CYCLU</name>
<feature type="domain" description="SCD" evidence="4">
    <location>
        <begin position="249"/>
        <end position="302"/>
    </location>
</feature>